<comment type="caution">
    <text evidence="1">The sequence shown here is derived from an EMBL/GenBank/DDBJ whole genome shotgun (WGS) entry which is preliminary data.</text>
</comment>
<dbReference type="Proteomes" id="UP000800235">
    <property type="component" value="Unassembled WGS sequence"/>
</dbReference>
<evidence type="ECO:0000313" key="2">
    <source>
        <dbReference type="Proteomes" id="UP000800235"/>
    </source>
</evidence>
<accession>A0A9P4NIT5</accession>
<gene>
    <name evidence="1" type="ORF">EJ08DRAFT_652833</name>
</gene>
<sequence length="104" mass="11358">MANLQGGSRTSLVFVNHCVTLAPCWGGDVSRTNQMDMPLVRGYDVLLVVDVVAVWFGDHSLRSPQISPSVCDIHFRPGLLIGNIELVKAVDDSSPLNIPFRLLV</sequence>
<keyword evidence="2" id="KW-1185">Reference proteome</keyword>
<dbReference type="EMBL" id="MU007083">
    <property type="protein sequence ID" value="KAF2423292.1"/>
    <property type="molecule type" value="Genomic_DNA"/>
</dbReference>
<dbReference type="AlphaFoldDB" id="A0A9P4NIT5"/>
<proteinExistence type="predicted"/>
<organism evidence="1 2">
    <name type="scientific">Tothia fuscella</name>
    <dbReference type="NCBI Taxonomy" id="1048955"/>
    <lineage>
        <taxon>Eukaryota</taxon>
        <taxon>Fungi</taxon>
        <taxon>Dikarya</taxon>
        <taxon>Ascomycota</taxon>
        <taxon>Pezizomycotina</taxon>
        <taxon>Dothideomycetes</taxon>
        <taxon>Pleosporomycetidae</taxon>
        <taxon>Venturiales</taxon>
        <taxon>Cylindrosympodiaceae</taxon>
        <taxon>Tothia</taxon>
    </lineage>
</organism>
<reference evidence="1" key="1">
    <citation type="journal article" date="2020" name="Stud. Mycol.">
        <title>101 Dothideomycetes genomes: a test case for predicting lifestyles and emergence of pathogens.</title>
        <authorList>
            <person name="Haridas S."/>
            <person name="Albert R."/>
            <person name="Binder M."/>
            <person name="Bloem J."/>
            <person name="Labutti K."/>
            <person name="Salamov A."/>
            <person name="Andreopoulos B."/>
            <person name="Baker S."/>
            <person name="Barry K."/>
            <person name="Bills G."/>
            <person name="Bluhm B."/>
            <person name="Cannon C."/>
            <person name="Castanera R."/>
            <person name="Culley D."/>
            <person name="Daum C."/>
            <person name="Ezra D."/>
            <person name="Gonzalez J."/>
            <person name="Henrissat B."/>
            <person name="Kuo A."/>
            <person name="Liang C."/>
            <person name="Lipzen A."/>
            <person name="Lutzoni F."/>
            <person name="Magnuson J."/>
            <person name="Mondo S."/>
            <person name="Nolan M."/>
            <person name="Ohm R."/>
            <person name="Pangilinan J."/>
            <person name="Park H.-J."/>
            <person name="Ramirez L."/>
            <person name="Alfaro M."/>
            <person name="Sun H."/>
            <person name="Tritt A."/>
            <person name="Yoshinaga Y."/>
            <person name="Zwiers L.-H."/>
            <person name="Turgeon B."/>
            <person name="Goodwin S."/>
            <person name="Spatafora J."/>
            <person name="Crous P."/>
            <person name="Grigoriev I."/>
        </authorList>
    </citation>
    <scope>NUCLEOTIDE SEQUENCE</scope>
    <source>
        <strain evidence="1">CBS 130266</strain>
    </source>
</reference>
<protein>
    <submittedName>
        <fullName evidence="1">Uncharacterized protein</fullName>
    </submittedName>
</protein>
<name>A0A9P4NIT5_9PEZI</name>
<evidence type="ECO:0000313" key="1">
    <source>
        <dbReference type="EMBL" id="KAF2423292.1"/>
    </source>
</evidence>